<dbReference type="KEGG" id="moj:D7D94_10945"/>
<keyword evidence="4 6" id="KW-1133">Transmembrane helix</keyword>
<accession>A0A6I6E416</accession>
<feature type="transmembrane region" description="Helical" evidence="6">
    <location>
        <begin position="348"/>
        <end position="374"/>
    </location>
</feature>
<keyword evidence="2" id="KW-1003">Cell membrane</keyword>
<dbReference type="GO" id="GO:0022857">
    <property type="term" value="F:transmembrane transporter activity"/>
    <property type="evidence" value="ECO:0007669"/>
    <property type="project" value="InterPro"/>
</dbReference>
<feature type="transmembrane region" description="Helical" evidence="6">
    <location>
        <begin position="75"/>
        <end position="96"/>
    </location>
</feature>
<feature type="transmembrane region" description="Helical" evidence="6">
    <location>
        <begin position="380"/>
        <end position="396"/>
    </location>
</feature>
<feature type="transmembrane region" description="Helical" evidence="6">
    <location>
        <begin position="314"/>
        <end position="336"/>
    </location>
</feature>
<dbReference type="AlphaFoldDB" id="A0A6I6E416"/>
<feature type="transmembrane region" description="Helical" evidence="6">
    <location>
        <begin position="262"/>
        <end position="282"/>
    </location>
</feature>
<dbReference type="Pfam" id="PF07690">
    <property type="entry name" value="MFS_1"/>
    <property type="match status" value="1"/>
</dbReference>
<name>A0A6I6E416_9MICO</name>
<dbReference type="OrthoDB" id="4965946at2"/>
<evidence type="ECO:0000313" key="8">
    <source>
        <dbReference type="EMBL" id="QGU28914.1"/>
    </source>
</evidence>
<keyword evidence="5 6" id="KW-0472">Membrane</keyword>
<evidence type="ECO:0000313" key="9">
    <source>
        <dbReference type="Proteomes" id="UP000422989"/>
    </source>
</evidence>
<feature type="transmembrane region" description="Helical" evidence="6">
    <location>
        <begin position="49"/>
        <end position="68"/>
    </location>
</feature>
<feature type="transmembrane region" description="Helical" evidence="6">
    <location>
        <begin position="12"/>
        <end position="37"/>
    </location>
</feature>
<comment type="subcellular location">
    <subcellularLocation>
        <location evidence="1">Cell membrane</location>
        <topology evidence="1">Multi-pass membrane protein</topology>
    </subcellularLocation>
</comment>
<sequence>MTGHRLTRNRPYLLWLASDSATGLGATLVGFAIPLLALVATDDPTQAGVIAAVGVATRVVATLAGGVLADRHRRLPLTLAGAVTGLALALVFTAVATDSVTFVSLLLVNAAIALRSGLFGVASESAIKELVPDEAMGRAQAANQARDAVISLAGAPLGGALLVAGGWLVGLGMAVCQSIATVTSWVLVRTAPSGEVRTPQAAEPRSSAVREACEGIAWLLSRRDLRGVLLVTTIVNLGFNAATTTTVYALQQDGASATNIGWVMAALSAALLVGALVAPPVVRRVRAGALLVIGLLLATGGTVALAFVEDPVAVAVVLSIAVVGIPALNAGLLGYFTVATPSELLGRAISALQVFATGAMPLSPLIAGFGLAWIGRGTTLTFAAALCLVATVLAATSRPLRQLPREAEWTAHAAQFDERPLHPEDRAYHGAIRG</sequence>
<dbReference type="PROSITE" id="PS50850">
    <property type="entry name" value="MFS"/>
    <property type="match status" value="1"/>
</dbReference>
<dbReference type="InterPro" id="IPR020846">
    <property type="entry name" value="MFS_dom"/>
</dbReference>
<feature type="transmembrane region" description="Helical" evidence="6">
    <location>
        <begin position="228"/>
        <end position="250"/>
    </location>
</feature>
<gene>
    <name evidence="8" type="ORF">D7D94_10945</name>
</gene>
<protein>
    <submittedName>
        <fullName evidence="8">MFS transporter</fullName>
    </submittedName>
</protein>
<dbReference type="Gene3D" id="1.20.1250.20">
    <property type="entry name" value="MFS general substrate transporter like domains"/>
    <property type="match status" value="1"/>
</dbReference>
<organism evidence="8 9">
    <name type="scientific">Microbacterium oryzae</name>
    <dbReference type="NCBI Taxonomy" id="743009"/>
    <lineage>
        <taxon>Bacteria</taxon>
        <taxon>Bacillati</taxon>
        <taxon>Actinomycetota</taxon>
        <taxon>Actinomycetes</taxon>
        <taxon>Micrococcales</taxon>
        <taxon>Microbacteriaceae</taxon>
        <taxon>Microbacterium</taxon>
    </lineage>
</organism>
<evidence type="ECO:0000259" key="7">
    <source>
        <dbReference type="PROSITE" id="PS50850"/>
    </source>
</evidence>
<evidence type="ECO:0000256" key="5">
    <source>
        <dbReference type="ARBA" id="ARBA00023136"/>
    </source>
</evidence>
<dbReference type="InterPro" id="IPR036259">
    <property type="entry name" value="MFS_trans_sf"/>
</dbReference>
<proteinExistence type="predicted"/>
<dbReference type="Proteomes" id="UP000422989">
    <property type="component" value="Chromosome"/>
</dbReference>
<feature type="transmembrane region" description="Helical" evidence="6">
    <location>
        <begin position="289"/>
        <end position="308"/>
    </location>
</feature>
<dbReference type="RefSeq" id="WP_156242642.1">
    <property type="nucleotide sequence ID" value="NZ_BAAAZL010000004.1"/>
</dbReference>
<evidence type="ECO:0000256" key="3">
    <source>
        <dbReference type="ARBA" id="ARBA00022692"/>
    </source>
</evidence>
<reference evidence="8 9" key="1">
    <citation type="submission" date="2018-09" db="EMBL/GenBank/DDBJ databases">
        <title>Whole genome sequencing of Microbacterium oryzae strain MB-10T.</title>
        <authorList>
            <person name="Das S.K."/>
        </authorList>
    </citation>
    <scope>NUCLEOTIDE SEQUENCE [LARGE SCALE GENOMIC DNA]</scope>
    <source>
        <strain evidence="8 9">MB-10</strain>
    </source>
</reference>
<dbReference type="SUPFAM" id="SSF103473">
    <property type="entry name" value="MFS general substrate transporter"/>
    <property type="match status" value="1"/>
</dbReference>
<evidence type="ECO:0000256" key="6">
    <source>
        <dbReference type="SAM" id="Phobius"/>
    </source>
</evidence>
<feature type="domain" description="Major facilitator superfamily (MFS) profile" evidence="7">
    <location>
        <begin position="11"/>
        <end position="402"/>
    </location>
</feature>
<keyword evidence="9" id="KW-1185">Reference proteome</keyword>
<evidence type="ECO:0000256" key="2">
    <source>
        <dbReference type="ARBA" id="ARBA00022475"/>
    </source>
</evidence>
<dbReference type="InterPro" id="IPR011701">
    <property type="entry name" value="MFS"/>
</dbReference>
<dbReference type="PANTHER" id="PTHR23513:SF6">
    <property type="entry name" value="MAJOR FACILITATOR SUPERFAMILY ASSOCIATED DOMAIN-CONTAINING PROTEIN"/>
    <property type="match status" value="1"/>
</dbReference>
<evidence type="ECO:0000256" key="4">
    <source>
        <dbReference type="ARBA" id="ARBA00022989"/>
    </source>
</evidence>
<dbReference type="EMBL" id="CP032550">
    <property type="protein sequence ID" value="QGU28914.1"/>
    <property type="molecule type" value="Genomic_DNA"/>
</dbReference>
<dbReference type="GO" id="GO:0005886">
    <property type="term" value="C:plasma membrane"/>
    <property type="evidence" value="ECO:0007669"/>
    <property type="project" value="UniProtKB-SubCell"/>
</dbReference>
<dbReference type="CDD" id="cd06173">
    <property type="entry name" value="MFS_MefA_like"/>
    <property type="match status" value="1"/>
</dbReference>
<evidence type="ECO:0000256" key="1">
    <source>
        <dbReference type="ARBA" id="ARBA00004651"/>
    </source>
</evidence>
<dbReference type="PANTHER" id="PTHR23513">
    <property type="entry name" value="INTEGRAL MEMBRANE EFFLUX PROTEIN-RELATED"/>
    <property type="match status" value="1"/>
</dbReference>
<keyword evidence="3 6" id="KW-0812">Transmembrane</keyword>